<feature type="transmembrane region" description="Helical" evidence="2">
    <location>
        <begin position="251"/>
        <end position="274"/>
    </location>
</feature>
<dbReference type="SUPFAM" id="SSF48726">
    <property type="entry name" value="Immunoglobulin"/>
    <property type="match status" value="8"/>
</dbReference>
<keyword evidence="5" id="KW-1185">Reference proteome</keyword>
<gene>
    <name evidence="6" type="primary">LOC117352187</name>
</gene>
<evidence type="ECO:0000313" key="5">
    <source>
        <dbReference type="Proteomes" id="UP000515159"/>
    </source>
</evidence>
<feature type="signal peptide" evidence="3">
    <location>
        <begin position="1"/>
        <end position="23"/>
    </location>
</feature>
<feature type="domain" description="Ig-like" evidence="4">
    <location>
        <begin position="7"/>
        <end position="132"/>
    </location>
</feature>
<feature type="domain" description="Ig-like" evidence="4">
    <location>
        <begin position="642"/>
        <end position="741"/>
    </location>
</feature>
<evidence type="ECO:0000256" key="3">
    <source>
        <dbReference type="SAM" id="SignalP"/>
    </source>
</evidence>
<keyword evidence="3" id="KW-0732">Signal</keyword>
<dbReference type="Pfam" id="PF07654">
    <property type="entry name" value="C1-set"/>
    <property type="match status" value="4"/>
</dbReference>
<accession>A0A6P8P5A2</accession>
<reference evidence="6" key="1">
    <citation type="submission" date="2025-08" db="UniProtKB">
        <authorList>
            <consortium name="RefSeq"/>
        </authorList>
    </citation>
    <scope>IDENTIFICATION</scope>
</reference>
<evidence type="ECO:0000256" key="2">
    <source>
        <dbReference type="SAM" id="Phobius"/>
    </source>
</evidence>
<dbReference type="Proteomes" id="UP000515159">
    <property type="component" value="Chromosome 19"/>
</dbReference>
<name>A0A6P8P5A2_GEOSA</name>
<dbReference type="OrthoDB" id="9983389at2759"/>
<dbReference type="AlphaFoldDB" id="A0A6P8P5A2"/>
<feature type="domain" description="Ig-like" evidence="4">
    <location>
        <begin position="416"/>
        <end position="532"/>
    </location>
</feature>
<dbReference type="PROSITE" id="PS00290">
    <property type="entry name" value="IG_MHC"/>
    <property type="match status" value="2"/>
</dbReference>
<dbReference type="InterPro" id="IPR050380">
    <property type="entry name" value="Immune_Resp_Modulators"/>
</dbReference>
<dbReference type="CDD" id="cd00098">
    <property type="entry name" value="IgC1"/>
    <property type="match status" value="1"/>
</dbReference>
<proteinExistence type="predicted"/>
<dbReference type="InterPro" id="IPR013783">
    <property type="entry name" value="Ig-like_fold"/>
</dbReference>
<dbReference type="InterPro" id="IPR007110">
    <property type="entry name" value="Ig-like_dom"/>
</dbReference>
<dbReference type="PANTHER" id="PTHR23411">
    <property type="entry name" value="TAPASIN"/>
    <property type="match status" value="1"/>
</dbReference>
<dbReference type="InterPro" id="IPR003597">
    <property type="entry name" value="Ig_C1-set"/>
</dbReference>
<feature type="chain" id="PRO_5028325049" evidence="3">
    <location>
        <begin position="24"/>
        <end position="956"/>
    </location>
</feature>
<dbReference type="SMART" id="SM00407">
    <property type="entry name" value="IGc1"/>
    <property type="match status" value="5"/>
</dbReference>
<dbReference type="Gene3D" id="2.60.40.10">
    <property type="entry name" value="Immunoglobulins"/>
    <property type="match status" value="8"/>
</dbReference>
<feature type="domain" description="Ig-like" evidence="4">
    <location>
        <begin position="752"/>
        <end position="794"/>
    </location>
</feature>
<keyword evidence="2" id="KW-0472">Membrane</keyword>
<evidence type="ECO:0000259" key="4">
    <source>
        <dbReference type="PROSITE" id="PS50835"/>
    </source>
</evidence>
<dbReference type="InterPro" id="IPR036179">
    <property type="entry name" value="Ig-like_dom_sf"/>
</dbReference>
<evidence type="ECO:0000313" key="6">
    <source>
        <dbReference type="RefSeq" id="XP_033784347.1"/>
    </source>
</evidence>
<dbReference type="PROSITE" id="PS50835">
    <property type="entry name" value="IG_LIKE"/>
    <property type="match status" value="7"/>
</dbReference>
<dbReference type="InParanoid" id="A0A6P8P5A2"/>
<sequence length="956" mass="108416">MSQTEAPGLGLVALLLLAFSTDADIKLKMSGSPLQITFSENIAVECLLLDYSDSPKLSSTKLGVRWKFGDIDIISYKAGIFDKHWDNANMSEEDLLRKNMTLQLQNVSVRHEGTYTCEVLIAPNHKASGSVTLIVSARPFVTVSSPESVEVGRETSLWCRANGYYGSDIQLHWIKVKNGRSELISENVCQQGPVVNLDGRYNISVEAVVETVQDDIGSQYACVVKHRSFSPDHIENANFTVKGKKDDISTYSVIGIVAGCLIFLILGVIFCNCYRGFHEASPKVSEIKALSRFIHKERARLKIDVSGFTSPTIQISWYRNDNEKVIKRWRKIEKAFPWKSKHSQEGHQSSGRHNWQATLSDATKTRDGTYCLSSELEFEPNIEEGLSTEITCETVYKKGAKPIVRRITISIEGVPPKLSEIIKPPIVLHNVPMTLICPINFFKPHGITVSWCKKSREGKVTEIVTLHRPTASSEEVAENAQMKYEHSVDKIEFPDDTYSMNSKLLFKPTIEDDDNCQYCCKVMHMALRKPLEIKVQLNIKVRPIIGEITCNTVNPELGKPLELMCNIHSFYPQPITVKWLKATNFLPESKIWNTYDYEDKMRYEVCSRYSLTPTLEDENKKFVCRVDHESLSQPMQMEYTLPSLAIAPEVGAIWCSSLVPEVGKDLTLSCAVEKYFPRQIQVEWYRGLTRIDKEHVCDEERSERRAFSMTSSVTIKPTRDDHYTEFRIEVYHSTISTKPIAKTFILKFPGLPSFSPFSLDPPQPVYGQPLALKCSAEGFDSKEFAVSWVQHGEELTKGVRNSGPFHTSFGYKIESVLHIMVTARNFEKEIIFKVHNNCTKQTFQHRIMLPLPAVSPEISKITVSKDVPRLGEITLSCTARGFSPGNIKVLWSRGWYDCSRSGDFTKNLVLEENGLYSMTTELVVKPSVKEDIQYSCEIYHHRTKTVQARKYTVKCS</sequence>
<dbReference type="InterPro" id="IPR003599">
    <property type="entry name" value="Ig_sub"/>
</dbReference>
<evidence type="ECO:0000256" key="1">
    <source>
        <dbReference type="ARBA" id="ARBA00023319"/>
    </source>
</evidence>
<dbReference type="RefSeq" id="XP_033784347.1">
    <property type="nucleotide sequence ID" value="XM_033928456.1"/>
</dbReference>
<feature type="domain" description="Ig-like" evidence="4">
    <location>
        <begin position="543"/>
        <end position="640"/>
    </location>
</feature>
<feature type="domain" description="Ig-like" evidence="4">
    <location>
        <begin position="139"/>
        <end position="240"/>
    </location>
</feature>
<keyword evidence="2" id="KW-1133">Transmembrane helix</keyword>
<organism evidence="5 6">
    <name type="scientific">Geotrypetes seraphini</name>
    <name type="common">Gaboon caecilian</name>
    <name type="synonym">Caecilia seraphini</name>
    <dbReference type="NCBI Taxonomy" id="260995"/>
    <lineage>
        <taxon>Eukaryota</taxon>
        <taxon>Metazoa</taxon>
        <taxon>Chordata</taxon>
        <taxon>Craniata</taxon>
        <taxon>Vertebrata</taxon>
        <taxon>Euteleostomi</taxon>
        <taxon>Amphibia</taxon>
        <taxon>Gymnophiona</taxon>
        <taxon>Geotrypetes</taxon>
    </lineage>
</organism>
<feature type="domain" description="Ig-like" evidence="4">
    <location>
        <begin position="856"/>
        <end position="947"/>
    </location>
</feature>
<dbReference type="GeneID" id="117352187"/>
<keyword evidence="2" id="KW-0812">Transmembrane</keyword>
<protein>
    <submittedName>
        <fullName evidence="6">Uncharacterized protein LOC117352187</fullName>
    </submittedName>
</protein>
<keyword evidence="1" id="KW-0393">Immunoglobulin domain</keyword>
<dbReference type="KEGG" id="gsh:117352187"/>
<dbReference type="SMART" id="SM00409">
    <property type="entry name" value="IG"/>
    <property type="match status" value="4"/>
</dbReference>
<dbReference type="InterPro" id="IPR003006">
    <property type="entry name" value="Ig/MHC_CS"/>
</dbReference>